<protein>
    <submittedName>
        <fullName evidence="1">Uncharacterized protein</fullName>
    </submittedName>
</protein>
<accession>A0A511B0M6</accession>
<proteinExistence type="predicted"/>
<dbReference type="AlphaFoldDB" id="A0A511B0M6"/>
<organism evidence="1 2">
    <name type="scientific">Gluconobacter wancherniae NBRC 103581</name>
    <dbReference type="NCBI Taxonomy" id="656744"/>
    <lineage>
        <taxon>Bacteria</taxon>
        <taxon>Pseudomonadati</taxon>
        <taxon>Pseudomonadota</taxon>
        <taxon>Alphaproteobacteria</taxon>
        <taxon>Acetobacterales</taxon>
        <taxon>Acetobacteraceae</taxon>
        <taxon>Gluconobacter</taxon>
    </lineage>
</organism>
<name>A0A511B0M6_9PROT</name>
<reference evidence="1 2" key="1">
    <citation type="submission" date="2019-07" db="EMBL/GenBank/DDBJ databases">
        <title>Whole genome shotgun sequence of Gluconobacter wancherniae NBRC 103581.</title>
        <authorList>
            <person name="Hosoyama A."/>
            <person name="Uohara A."/>
            <person name="Ohji S."/>
            <person name="Ichikawa N."/>
        </authorList>
    </citation>
    <scope>NUCLEOTIDE SEQUENCE [LARGE SCALE GENOMIC DNA]</scope>
    <source>
        <strain evidence="1 2">NBRC 103581</strain>
    </source>
</reference>
<gene>
    <name evidence="1" type="ORF">GWA01_09130</name>
</gene>
<evidence type="ECO:0000313" key="2">
    <source>
        <dbReference type="Proteomes" id="UP000321230"/>
    </source>
</evidence>
<dbReference type="Proteomes" id="UP000321230">
    <property type="component" value="Unassembled WGS sequence"/>
</dbReference>
<keyword evidence="2" id="KW-1185">Reference proteome</keyword>
<comment type="caution">
    <text evidence="1">The sequence shown here is derived from an EMBL/GenBank/DDBJ whole genome shotgun (WGS) entry which is preliminary data.</text>
</comment>
<dbReference type="EMBL" id="BJUZ01000001">
    <property type="protein sequence ID" value="GEK93143.1"/>
    <property type="molecule type" value="Genomic_DNA"/>
</dbReference>
<dbReference type="OrthoDB" id="7279028at2"/>
<sequence length="61" mass="6814">MSYRVNYDEDGIKSEIRQLVSELQHDAERLNITVDKSGTAIEIKHMVAVLADKIDGLASLI</sequence>
<evidence type="ECO:0000313" key="1">
    <source>
        <dbReference type="EMBL" id="GEK93143.1"/>
    </source>
</evidence>
<dbReference type="RefSeq" id="WP_146794432.1">
    <property type="nucleotide sequence ID" value="NZ_BARC01000011.1"/>
</dbReference>